<dbReference type="InterPro" id="IPR037123">
    <property type="entry name" value="PRibGlycinamide_synth_C_sf"/>
</dbReference>
<dbReference type="PANTHER" id="PTHR43472:SF1">
    <property type="entry name" value="PHOSPHORIBOSYLAMINE--GLYCINE LIGASE, CHLOROPLASTIC"/>
    <property type="match status" value="1"/>
</dbReference>
<dbReference type="InterPro" id="IPR013815">
    <property type="entry name" value="ATP_grasp_subdomain_1"/>
</dbReference>
<sequence length="424" mass="46085">MKVLVIGQGGREHALAWKLKQSPRVCKVYCAPGNGGTAMLAENIPYKETDVEELIHFVKEEGIEYTIVGPENPLLAGIVDAFQRQGLRIYGPTQAAALIEGSKSFAKDLMQKYGIPTGAYATFDNMDEAFTYLDQQQAPIVVKADGLAAGKGVVVAQTIGAAKQAVKEMMADRRFGKAGAKVVIEEYLEGEELSLMAFVDGEVVVPMVPAQDHKPVFDGDQGPNTGGMGAYSPVPHIPQKQINQAVETILKPAAKALVQEGRPFQGVLYAGLMMTAEGPKVIEFNARFGDPETQVILPQLETDLLDIIEATYYHRLDQVEITWSDQTAVTVVAASEGYPGAYPTGRVITGTEEWLDEQDIMVFHAGTREEGEHLVTSGGRVLSVTALGEDIISARDKAYHVLKNIFFDGMHYRKDIGQKAIDKA</sequence>
<dbReference type="InterPro" id="IPR000115">
    <property type="entry name" value="PRibGlycinamide_synth"/>
</dbReference>
<evidence type="ECO:0000256" key="9">
    <source>
        <dbReference type="ARBA" id="ARBA00038345"/>
    </source>
</evidence>
<gene>
    <name evidence="12" type="primary">purD</name>
    <name evidence="15" type="ORF">J2S00_002921</name>
</gene>
<evidence type="ECO:0000259" key="14">
    <source>
        <dbReference type="PROSITE" id="PS50975"/>
    </source>
</evidence>
<evidence type="ECO:0000256" key="1">
    <source>
        <dbReference type="ARBA" id="ARBA00001936"/>
    </source>
</evidence>
<dbReference type="InterPro" id="IPR020562">
    <property type="entry name" value="PRibGlycinamide_synth_N"/>
</dbReference>
<dbReference type="Gene3D" id="3.90.600.10">
    <property type="entry name" value="Phosphoribosylglycinamide synthetase, C-terminal domain"/>
    <property type="match status" value="1"/>
</dbReference>
<keyword evidence="6 13" id="KW-0547">Nucleotide-binding</keyword>
<dbReference type="EMBL" id="JAUSUQ010000011">
    <property type="protein sequence ID" value="MDQ0340126.1"/>
    <property type="molecule type" value="Genomic_DNA"/>
</dbReference>
<organism evidence="15 16">
    <name type="scientific">Caldalkalibacillus uzonensis</name>
    <dbReference type="NCBI Taxonomy" id="353224"/>
    <lineage>
        <taxon>Bacteria</taxon>
        <taxon>Bacillati</taxon>
        <taxon>Bacillota</taxon>
        <taxon>Bacilli</taxon>
        <taxon>Bacillales</taxon>
        <taxon>Bacillaceae</taxon>
        <taxon>Caldalkalibacillus</taxon>
    </lineage>
</organism>
<dbReference type="Pfam" id="PF02844">
    <property type="entry name" value="GARS_N"/>
    <property type="match status" value="1"/>
</dbReference>
<keyword evidence="8 13" id="KW-0067">ATP-binding</keyword>
<evidence type="ECO:0000313" key="16">
    <source>
        <dbReference type="Proteomes" id="UP001232445"/>
    </source>
</evidence>
<keyword evidence="7 12" id="KW-0658">Purine biosynthesis</keyword>
<feature type="domain" description="ATP-grasp" evidence="14">
    <location>
        <begin position="107"/>
        <end position="313"/>
    </location>
</feature>
<evidence type="ECO:0000256" key="2">
    <source>
        <dbReference type="ARBA" id="ARBA00001946"/>
    </source>
</evidence>
<dbReference type="InterPro" id="IPR020561">
    <property type="entry name" value="PRibGlycinamid_synth_ATP-grasp"/>
</dbReference>
<dbReference type="PANTHER" id="PTHR43472">
    <property type="entry name" value="PHOSPHORIBOSYLAMINE--GLYCINE LIGASE"/>
    <property type="match status" value="1"/>
</dbReference>
<dbReference type="InterPro" id="IPR011761">
    <property type="entry name" value="ATP-grasp"/>
</dbReference>
<evidence type="ECO:0000256" key="13">
    <source>
        <dbReference type="PROSITE-ProRule" id="PRU00409"/>
    </source>
</evidence>
<dbReference type="PROSITE" id="PS50975">
    <property type="entry name" value="ATP_GRASP"/>
    <property type="match status" value="1"/>
</dbReference>
<dbReference type="SUPFAM" id="SSF52440">
    <property type="entry name" value="PreATP-grasp domain"/>
    <property type="match status" value="1"/>
</dbReference>
<dbReference type="Gene3D" id="3.40.50.20">
    <property type="match status" value="1"/>
</dbReference>
<dbReference type="NCBIfam" id="TIGR00877">
    <property type="entry name" value="purD"/>
    <property type="match status" value="1"/>
</dbReference>
<comment type="similarity">
    <text evidence="9 12">Belongs to the GARS family.</text>
</comment>
<dbReference type="PROSITE" id="PS00184">
    <property type="entry name" value="GARS"/>
    <property type="match status" value="1"/>
</dbReference>
<dbReference type="GO" id="GO:0004637">
    <property type="term" value="F:phosphoribosylamine-glycine ligase activity"/>
    <property type="evidence" value="ECO:0007669"/>
    <property type="project" value="UniProtKB-EC"/>
</dbReference>
<dbReference type="Proteomes" id="UP001232445">
    <property type="component" value="Unassembled WGS sequence"/>
</dbReference>
<dbReference type="Gene3D" id="3.30.1490.20">
    <property type="entry name" value="ATP-grasp fold, A domain"/>
    <property type="match status" value="1"/>
</dbReference>
<dbReference type="SUPFAM" id="SSF51246">
    <property type="entry name" value="Rudiment single hybrid motif"/>
    <property type="match status" value="1"/>
</dbReference>
<dbReference type="InterPro" id="IPR020560">
    <property type="entry name" value="PRibGlycinamide_synth_C-dom"/>
</dbReference>
<evidence type="ECO:0000256" key="8">
    <source>
        <dbReference type="ARBA" id="ARBA00022840"/>
    </source>
</evidence>
<dbReference type="InterPro" id="IPR020559">
    <property type="entry name" value="PRibGlycinamide_synth_CS"/>
</dbReference>
<evidence type="ECO:0000256" key="7">
    <source>
        <dbReference type="ARBA" id="ARBA00022755"/>
    </source>
</evidence>
<protein>
    <recommendedName>
        <fullName evidence="4 12">Phosphoribosylamine--glycine ligase</fullName>
        <ecNumber evidence="4 12">6.3.4.13</ecNumber>
    </recommendedName>
    <alternativeName>
        <fullName evidence="12">GARS</fullName>
    </alternativeName>
    <alternativeName>
        <fullName evidence="10 12">Glycinamide ribonucleotide synthetase</fullName>
    </alternativeName>
    <alternativeName>
        <fullName evidence="11 12">Phosphoribosylglycinamide synthetase</fullName>
    </alternativeName>
</protein>
<dbReference type="EC" id="6.3.4.13" evidence="4 12"/>
<keyword evidence="16" id="KW-1185">Reference proteome</keyword>
<evidence type="ECO:0000256" key="3">
    <source>
        <dbReference type="ARBA" id="ARBA00005174"/>
    </source>
</evidence>
<dbReference type="InterPro" id="IPR011054">
    <property type="entry name" value="Rudment_hybrid_motif"/>
</dbReference>
<dbReference type="SMART" id="SM01209">
    <property type="entry name" value="GARS_A"/>
    <property type="match status" value="1"/>
</dbReference>
<evidence type="ECO:0000256" key="11">
    <source>
        <dbReference type="ARBA" id="ARBA00042864"/>
    </source>
</evidence>
<dbReference type="HAMAP" id="MF_00138">
    <property type="entry name" value="GARS"/>
    <property type="match status" value="1"/>
</dbReference>
<dbReference type="Pfam" id="PF01071">
    <property type="entry name" value="GARS_A"/>
    <property type="match status" value="1"/>
</dbReference>
<keyword evidence="5 12" id="KW-0436">Ligase</keyword>
<comment type="catalytic activity">
    <reaction evidence="12">
        <text>5-phospho-beta-D-ribosylamine + glycine + ATP = N(1)-(5-phospho-beta-D-ribosyl)glycinamide + ADP + phosphate + H(+)</text>
        <dbReference type="Rhea" id="RHEA:17453"/>
        <dbReference type="ChEBI" id="CHEBI:15378"/>
        <dbReference type="ChEBI" id="CHEBI:30616"/>
        <dbReference type="ChEBI" id="CHEBI:43474"/>
        <dbReference type="ChEBI" id="CHEBI:57305"/>
        <dbReference type="ChEBI" id="CHEBI:58681"/>
        <dbReference type="ChEBI" id="CHEBI:143788"/>
        <dbReference type="ChEBI" id="CHEBI:456216"/>
        <dbReference type="EC" id="6.3.4.13"/>
    </reaction>
</comment>
<dbReference type="Gene3D" id="3.30.470.20">
    <property type="entry name" value="ATP-grasp fold, B domain"/>
    <property type="match status" value="1"/>
</dbReference>
<evidence type="ECO:0000256" key="6">
    <source>
        <dbReference type="ARBA" id="ARBA00022741"/>
    </source>
</evidence>
<evidence type="ECO:0000256" key="12">
    <source>
        <dbReference type="HAMAP-Rule" id="MF_00138"/>
    </source>
</evidence>
<accession>A0ABU0CW62</accession>
<evidence type="ECO:0000256" key="5">
    <source>
        <dbReference type="ARBA" id="ARBA00022598"/>
    </source>
</evidence>
<comment type="caution">
    <text evidence="15">The sequence shown here is derived from an EMBL/GenBank/DDBJ whole genome shotgun (WGS) entry which is preliminary data.</text>
</comment>
<name>A0ABU0CW62_9BACI</name>
<dbReference type="Pfam" id="PF02843">
    <property type="entry name" value="GARS_C"/>
    <property type="match status" value="1"/>
</dbReference>
<evidence type="ECO:0000256" key="10">
    <source>
        <dbReference type="ARBA" id="ARBA00042242"/>
    </source>
</evidence>
<comment type="cofactor">
    <cofactor evidence="2">
        <name>Mg(2+)</name>
        <dbReference type="ChEBI" id="CHEBI:18420"/>
    </cofactor>
</comment>
<comment type="cofactor">
    <cofactor evidence="1">
        <name>Mn(2+)</name>
        <dbReference type="ChEBI" id="CHEBI:29035"/>
    </cofactor>
</comment>
<evidence type="ECO:0000256" key="4">
    <source>
        <dbReference type="ARBA" id="ARBA00013255"/>
    </source>
</evidence>
<reference evidence="15 16" key="1">
    <citation type="submission" date="2023-07" db="EMBL/GenBank/DDBJ databases">
        <title>Genomic Encyclopedia of Type Strains, Phase IV (KMG-IV): sequencing the most valuable type-strain genomes for metagenomic binning, comparative biology and taxonomic classification.</title>
        <authorList>
            <person name="Goeker M."/>
        </authorList>
    </citation>
    <scope>NUCLEOTIDE SEQUENCE [LARGE SCALE GENOMIC DNA]</scope>
    <source>
        <strain evidence="15 16">DSM 17740</strain>
    </source>
</reference>
<dbReference type="SMART" id="SM01210">
    <property type="entry name" value="GARS_C"/>
    <property type="match status" value="1"/>
</dbReference>
<comment type="pathway">
    <text evidence="3 12">Purine metabolism; IMP biosynthesis via de novo pathway; N(1)-(5-phospho-D-ribosyl)glycinamide from 5-phospho-alpha-D-ribose 1-diphosphate: step 2/2.</text>
</comment>
<dbReference type="SUPFAM" id="SSF56059">
    <property type="entry name" value="Glutathione synthetase ATP-binding domain-like"/>
    <property type="match status" value="1"/>
</dbReference>
<proteinExistence type="inferred from homology"/>
<dbReference type="RefSeq" id="WP_307341192.1">
    <property type="nucleotide sequence ID" value="NZ_JAUSUQ010000011.1"/>
</dbReference>
<dbReference type="InterPro" id="IPR016185">
    <property type="entry name" value="PreATP-grasp_dom_sf"/>
</dbReference>
<evidence type="ECO:0000313" key="15">
    <source>
        <dbReference type="EMBL" id="MDQ0340126.1"/>
    </source>
</evidence>